<evidence type="ECO:0000313" key="2">
    <source>
        <dbReference type="Proteomes" id="UP000265618"/>
    </source>
</evidence>
<dbReference type="AlphaFoldDB" id="A0A9K3D3F1"/>
<dbReference type="Gene3D" id="2.30.22.10">
    <property type="entry name" value="Head domain of nucleotide exchange factor GrpE"/>
    <property type="match status" value="1"/>
</dbReference>
<dbReference type="EMBL" id="BDIP01003981">
    <property type="protein sequence ID" value="GIQ88344.1"/>
    <property type="molecule type" value="Genomic_DNA"/>
</dbReference>
<evidence type="ECO:0000313" key="1">
    <source>
        <dbReference type="EMBL" id="GIQ88344.1"/>
    </source>
</evidence>
<sequence length="101" mass="11119">MPSLVCKRLREQIQDAKREGVTKTLTKFLDIADELNQTVGLIPDTLKSTKLPRKVHSKTVAPCTDALSACNDHLLGVMMEAQRGYTINDSVLRAAKVIVAQ</sequence>
<comment type="caution">
    <text evidence="1">The sequence shown here is derived from an EMBL/GenBank/DDBJ whole genome shotgun (WGS) entry which is preliminary data.</text>
</comment>
<reference evidence="1 2" key="1">
    <citation type="journal article" date="2018" name="PLoS ONE">
        <title>The draft genome of Kipferlia bialata reveals reductive genome evolution in fornicate parasites.</title>
        <authorList>
            <person name="Tanifuji G."/>
            <person name="Takabayashi S."/>
            <person name="Kume K."/>
            <person name="Takagi M."/>
            <person name="Nakayama T."/>
            <person name="Kamikawa R."/>
            <person name="Inagaki Y."/>
            <person name="Hashimoto T."/>
        </authorList>
    </citation>
    <scope>NUCLEOTIDE SEQUENCE [LARGE SCALE GENOMIC DNA]</scope>
    <source>
        <strain evidence="1">NY0173</strain>
    </source>
</reference>
<protein>
    <submittedName>
        <fullName evidence="1">Uncharacterized protein</fullName>
    </submittedName>
</protein>
<accession>A0A9K3D3F1</accession>
<dbReference type="GO" id="GO:0006457">
    <property type="term" value="P:protein folding"/>
    <property type="evidence" value="ECO:0007669"/>
    <property type="project" value="InterPro"/>
</dbReference>
<dbReference type="SUPFAM" id="SSF51064">
    <property type="entry name" value="Head domain of nucleotide exchange factor GrpE"/>
    <property type="match status" value="1"/>
</dbReference>
<dbReference type="InterPro" id="IPR009012">
    <property type="entry name" value="GrpE_head"/>
</dbReference>
<gene>
    <name evidence="1" type="ORF">KIPB_010571</name>
</gene>
<organism evidence="1 2">
    <name type="scientific">Kipferlia bialata</name>
    <dbReference type="NCBI Taxonomy" id="797122"/>
    <lineage>
        <taxon>Eukaryota</taxon>
        <taxon>Metamonada</taxon>
        <taxon>Carpediemonas-like organisms</taxon>
        <taxon>Kipferlia</taxon>
    </lineage>
</organism>
<name>A0A9K3D3F1_9EUKA</name>
<keyword evidence="2" id="KW-1185">Reference proteome</keyword>
<dbReference type="Proteomes" id="UP000265618">
    <property type="component" value="Unassembled WGS sequence"/>
</dbReference>
<proteinExistence type="predicted"/>